<proteinExistence type="predicted"/>
<dbReference type="Gene3D" id="3.80.10.10">
    <property type="entry name" value="Ribonuclease Inhibitor"/>
    <property type="match status" value="1"/>
</dbReference>
<dbReference type="HOGENOM" id="CLU_871689_0_0_1"/>
<accession>S3D1L1</accession>
<dbReference type="OrthoDB" id="4191831at2759"/>
<dbReference type="Proteomes" id="UP000016922">
    <property type="component" value="Unassembled WGS sequence"/>
</dbReference>
<organism evidence="1 2">
    <name type="scientific">Glarea lozoyensis (strain ATCC 20868 / MF5171)</name>
    <dbReference type="NCBI Taxonomy" id="1116229"/>
    <lineage>
        <taxon>Eukaryota</taxon>
        <taxon>Fungi</taxon>
        <taxon>Dikarya</taxon>
        <taxon>Ascomycota</taxon>
        <taxon>Pezizomycotina</taxon>
        <taxon>Leotiomycetes</taxon>
        <taxon>Helotiales</taxon>
        <taxon>Helotiaceae</taxon>
        <taxon>Glarea</taxon>
    </lineage>
</organism>
<dbReference type="AlphaFoldDB" id="S3D1L1"/>
<evidence type="ECO:0000313" key="2">
    <source>
        <dbReference type="Proteomes" id="UP000016922"/>
    </source>
</evidence>
<keyword evidence="2" id="KW-1185">Reference proteome</keyword>
<dbReference type="GeneID" id="19471502"/>
<protein>
    <recommendedName>
        <fullName evidence="3">F-box domain-containing protein</fullName>
    </recommendedName>
</protein>
<reference evidence="1 2" key="1">
    <citation type="journal article" date="2013" name="BMC Genomics">
        <title>Genomics-driven discovery of the pneumocandin biosynthetic gene cluster in the fungus Glarea lozoyensis.</title>
        <authorList>
            <person name="Chen L."/>
            <person name="Yue Q."/>
            <person name="Zhang X."/>
            <person name="Xiang M."/>
            <person name="Wang C."/>
            <person name="Li S."/>
            <person name="Che Y."/>
            <person name="Ortiz-Lopez F.J."/>
            <person name="Bills G.F."/>
            <person name="Liu X."/>
            <person name="An Z."/>
        </authorList>
    </citation>
    <scope>NUCLEOTIDE SEQUENCE [LARGE SCALE GENOMIC DNA]</scope>
    <source>
        <strain evidence="2">ATCC 20868 / MF5171</strain>
    </source>
</reference>
<evidence type="ECO:0000313" key="1">
    <source>
        <dbReference type="EMBL" id="EPE31705.1"/>
    </source>
</evidence>
<dbReference type="SUPFAM" id="SSF52047">
    <property type="entry name" value="RNI-like"/>
    <property type="match status" value="1"/>
</dbReference>
<sequence length="319" mass="36336">MASSTLSSPLSNIERLPDELLLRVFDLIYIESTTSKKDSDRYRCGSRTLLSLALCSRRLYAVTLPAVYRYMHELPKSQDNLVKFLRQILAVPALGHQVKLFHGVARFTERRQSQSAIRLHTSSLPPDDWIRVESAATEAVFANSSYPWVLNSIENGYWPDVAALVLSRLPNLEELELSNWIYSDESSKALLILNKMASISNSSDQPLSNLRRISINSSQPDHDVPMHRLLQFFMFPSLSVFETDACCMQFNGDDDWMEKGYQFPAMKELQLLRSVSEPSRLSNFLQLFPNLERLTYGHTWGLLAFSNLIAPNSCQPLLI</sequence>
<dbReference type="RefSeq" id="XP_008081434.1">
    <property type="nucleotide sequence ID" value="XM_008083243.1"/>
</dbReference>
<dbReference type="KEGG" id="glz:GLAREA_12461"/>
<evidence type="ECO:0008006" key="3">
    <source>
        <dbReference type="Google" id="ProtNLM"/>
    </source>
</evidence>
<gene>
    <name evidence="1" type="ORF">GLAREA_12461</name>
</gene>
<name>S3D1L1_GLAL2</name>
<dbReference type="InterPro" id="IPR032675">
    <property type="entry name" value="LRR_dom_sf"/>
</dbReference>
<dbReference type="EMBL" id="KE145361">
    <property type="protein sequence ID" value="EPE31705.1"/>
    <property type="molecule type" value="Genomic_DNA"/>
</dbReference>